<evidence type="ECO:0000256" key="8">
    <source>
        <dbReference type="SAM" id="MobiDB-lite"/>
    </source>
</evidence>
<evidence type="ECO:0000256" key="7">
    <source>
        <dbReference type="ARBA" id="ARBA00023326"/>
    </source>
</evidence>
<keyword evidence="2" id="KW-0964">Secreted</keyword>
<reference evidence="9 10" key="1">
    <citation type="journal article" date="2011" name="Proc. Natl. Acad. Sci. U.S.A.">
        <title>Niche of harmful alga Aureococcus anophagefferens revealed through ecogenomics.</title>
        <authorList>
            <person name="Gobler C.J."/>
            <person name="Berry D.L."/>
            <person name="Dyhrman S.T."/>
            <person name="Wilhelm S.W."/>
            <person name="Salamov A."/>
            <person name="Lobanov A.V."/>
            <person name="Zhang Y."/>
            <person name="Collier J.L."/>
            <person name="Wurch L.L."/>
            <person name="Kustka A.B."/>
            <person name="Dill B.D."/>
            <person name="Shah M."/>
            <person name="VerBerkmoes N.C."/>
            <person name="Kuo A."/>
            <person name="Terry A."/>
            <person name="Pangilinan J."/>
            <person name="Lindquist E.A."/>
            <person name="Lucas S."/>
            <person name="Paulsen I.T."/>
            <person name="Hattenrath-Lehmann T.K."/>
            <person name="Talmage S.C."/>
            <person name="Walker E.A."/>
            <person name="Koch F."/>
            <person name="Burson A.M."/>
            <person name="Marcoval M.A."/>
            <person name="Tang Y.Z."/>
            <person name="Lecleir G.R."/>
            <person name="Coyne K.J."/>
            <person name="Berg G.M."/>
            <person name="Bertrand E.M."/>
            <person name="Saito M.A."/>
            <person name="Gladyshev V.N."/>
            <person name="Grigoriev I.V."/>
        </authorList>
    </citation>
    <scope>NUCLEOTIDE SEQUENCE [LARGE SCALE GENOMIC DNA]</scope>
    <source>
        <strain evidence="10">CCMP 1984</strain>
    </source>
</reference>
<comment type="subcellular location">
    <subcellularLocation>
        <location evidence="1">Secreted</location>
    </subcellularLocation>
</comment>
<dbReference type="Proteomes" id="UP000002729">
    <property type="component" value="Unassembled WGS sequence"/>
</dbReference>
<dbReference type="SUPFAM" id="SSF53474">
    <property type="entry name" value="alpha/beta-Hydrolases"/>
    <property type="match status" value="1"/>
</dbReference>
<dbReference type="AlphaFoldDB" id="F0YSI4"/>
<keyword evidence="5" id="KW-0378">Hydrolase</keyword>
<dbReference type="InterPro" id="IPR029058">
    <property type="entry name" value="AB_hydrolase_fold"/>
</dbReference>
<dbReference type="InParanoid" id="F0YSI4"/>
<feature type="non-terminal residue" evidence="9">
    <location>
        <position position="1"/>
    </location>
</feature>
<evidence type="ECO:0008006" key="11">
    <source>
        <dbReference type="Google" id="ProtNLM"/>
    </source>
</evidence>
<name>F0YSI4_AURAN</name>
<dbReference type="InterPro" id="IPR043595">
    <property type="entry name" value="FaeB/C/D"/>
</dbReference>
<evidence type="ECO:0000256" key="2">
    <source>
        <dbReference type="ARBA" id="ARBA00022525"/>
    </source>
</evidence>
<evidence type="ECO:0000256" key="6">
    <source>
        <dbReference type="ARBA" id="ARBA00023277"/>
    </source>
</evidence>
<keyword evidence="4" id="KW-0732">Signal</keyword>
<dbReference type="GO" id="GO:0005576">
    <property type="term" value="C:extracellular region"/>
    <property type="evidence" value="ECO:0007669"/>
    <property type="project" value="UniProtKB-SubCell"/>
</dbReference>
<keyword evidence="10" id="KW-1185">Reference proteome</keyword>
<dbReference type="EMBL" id="GL834001">
    <property type="protein sequence ID" value="EGB01925.1"/>
    <property type="molecule type" value="Genomic_DNA"/>
</dbReference>
<dbReference type="PANTHER" id="PTHR38050:SF2">
    <property type="entry name" value="FERULOYL ESTERASE C-RELATED"/>
    <property type="match status" value="1"/>
</dbReference>
<dbReference type="RefSeq" id="XP_009043376.1">
    <property type="nucleotide sequence ID" value="XM_009045128.1"/>
</dbReference>
<dbReference type="GeneID" id="20227447"/>
<dbReference type="KEGG" id="aaf:AURANDRAFT_69360"/>
<feature type="region of interest" description="Disordered" evidence="8">
    <location>
        <begin position="1"/>
        <end position="20"/>
    </location>
</feature>
<keyword evidence="3" id="KW-0858">Xylan degradation</keyword>
<evidence type="ECO:0000313" key="10">
    <source>
        <dbReference type="Proteomes" id="UP000002729"/>
    </source>
</evidence>
<evidence type="ECO:0000313" key="9">
    <source>
        <dbReference type="EMBL" id="EGB01925.1"/>
    </source>
</evidence>
<dbReference type="GO" id="GO:0045493">
    <property type="term" value="P:xylan catabolic process"/>
    <property type="evidence" value="ECO:0007669"/>
    <property type="project" value="UniProtKB-KW"/>
</dbReference>
<protein>
    <recommendedName>
        <fullName evidence="11">Feruloyl esterase</fullName>
    </recommendedName>
</protein>
<evidence type="ECO:0000256" key="3">
    <source>
        <dbReference type="ARBA" id="ARBA00022651"/>
    </source>
</evidence>
<organism evidence="10">
    <name type="scientific">Aureococcus anophagefferens</name>
    <name type="common">Harmful bloom alga</name>
    <dbReference type="NCBI Taxonomy" id="44056"/>
    <lineage>
        <taxon>Eukaryota</taxon>
        <taxon>Sar</taxon>
        <taxon>Stramenopiles</taxon>
        <taxon>Ochrophyta</taxon>
        <taxon>Pelagophyceae</taxon>
        <taxon>Pelagomonadales</taxon>
        <taxon>Pelagomonadaceae</taxon>
        <taxon>Aureococcus</taxon>
    </lineage>
</organism>
<evidence type="ECO:0000256" key="5">
    <source>
        <dbReference type="ARBA" id="ARBA00022801"/>
    </source>
</evidence>
<keyword evidence="6" id="KW-0119">Carbohydrate metabolism</keyword>
<gene>
    <name evidence="9" type="ORF">AURANDRAFT_69360</name>
</gene>
<dbReference type="GO" id="GO:0030600">
    <property type="term" value="F:feruloyl esterase activity"/>
    <property type="evidence" value="ECO:0007669"/>
    <property type="project" value="InterPro"/>
</dbReference>
<accession>F0YSI4</accession>
<feature type="compositionally biased region" description="Pro residues" evidence="8">
    <location>
        <begin position="1"/>
        <end position="13"/>
    </location>
</feature>
<dbReference type="PANTHER" id="PTHR38050">
    <property type="match status" value="1"/>
</dbReference>
<keyword evidence="7" id="KW-0624">Polysaccharide degradation</keyword>
<dbReference type="Gene3D" id="3.40.50.1820">
    <property type="entry name" value="alpha/beta hydrolase"/>
    <property type="match status" value="1"/>
</dbReference>
<evidence type="ECO:0000256" key="4">
    <source>
        <dbReference type="ARBA" id="ARBA00022729"/>
    </source>
</evidence>
<proteinExistence type="predicted"/>
<sequence>QPPPAPVVPPPAPAAAEPDLYSEERRQRIFRHRKFMFRNNLFTKPVPEEAIGNDDHPFWYLPTCQTRRGCNSASCMADSAFVTALLAKLKGELCVDLGAVHLAGISAGGMMAYQAALDNHAQIASVAPVAGSRFVGFNVAPASPVAVLSSHGYADWTIPANASNGEPGPKPRGVAESSDHFFYVEEPDILRKFSRNCDGRTAKYPTKYDGARELQCVRPFGKCESDIVMCVGQWGHTWPLHKEYPEAWASLALDFFAATKRSA</sequence>
<evidence type="ECO:0000256" key="1">
    <source>
        <dbReference type="ARBA" id="ARBA00004613"/>
    </source>
</evidence>
<dbReference type="OrthoDB" id="10599880at2759"/>